<dbReference type="PANTHER" id="PTHR47706:SF1">
    <property type="entry name" value="CIPA-LIKE, PUTATIVE (AFU_ORTHOLOGUE AFUA_1G12460)-RELATED"/>
    <property type="match status" value="1"/>
</dbReference>
<dbReference type="InterPro" id="IPR045312">
    <property type="entry name" value="PCBER-like"/>
</dbReference>
<dbReference type="Proteomes" id="UP001447188">
    <property type="component" value="Unassembled WGS sequence"/>
</dbReference>
<dbReference type="CDD" id="cd05259">
    <property type="entry name" value="PCBER_SDR_a"/>
    <property type="match status" value="1"/>
</dbReference>
<dbReference type="InterPro" id="IPR036291">
    <property type="entry name" value="NAD(P)-bd_dom_sf"/>
</dbReference>
<keyword evidence="1" id="KW-0521">NADP</keyword>
<dbReference type="SUPFAM" id="SSF51735">
    <property type="entry name" value="NAD(P)-binding Rossmann-fold domains"/>
    <property type="match status" value="1"/>
</dbReference>
<dbReference type="Gene3D" id="3.90.25.10">
    <property type="entry name" value="UDP-galactose 4-epimerase, domain 1"/>
    <property type="match status" value="1"/>
</dbReference>
<accession>A0ABR3GMI5</accession>
<keyword evidence="5" id="KW-1185">Reference proteome</keyword>
<reference evidence="4 5" key="1">
    <citation type="submission" date="2024-02" db="EMBL/GenBank/DDBJ databases">
        <title>Discinaceae phylogenomics.</title>
        <authorList>
            <person name="Dirks A.C."/>
            <person name="James T.Y."/>
        </authorList>
    </citation>
    <scope>NUCLEOTIDE SEQUENCE [LARGE SCALE GENOMIC DNA]</scope>
    <source>
        <strain evidence="4 5">ACD0624</strain>
    </source>
</reference>
<dbReference type="Pfam" id="PF05368">
    <property type="entry name" value="NmrA"/>
    <property type="match status" value="1"/>
</dbReference>
<evidence type="ECO:0000313" key="5">
    <source>
        <dbReference type="Proteomes" id="UP001447188"/>
    </source>
</evidence>
<protein>
    <recommendedName>
        <fullName evidence="3">NmrA-like domain-containing protein</fullName>
    </recommendedName>
</protein>
<evidence type="ECO:0000256" key="2">
    <source>
        <dbReference type="ARBA" id="ARBA00023002"/>
    </source>
</evidence>
<organism evidence="4 5">
    <name type="scientific">Discina gigas</name>
    <dbReference type="NCBI Taxonomy" id="1032678"/>
    <lineage>
        <taxon>Eukaryota</taxon>
        <taxon>Fungi</taxon>
        <taxon>Dikarya</taxon>
        <taxon>Ascomycota</taxon>
        <taxon>Pezizomycotina</taxon>
        <taxon>Pezizomycetes</taxon>
        <taxon>Pezizales</taxon>
        <taxon>Discinaceae</taxon>
        <taxon>Discina</taxon>
    </lineage>
</organism>
<evidence type="ECO:0000256" key="1">
    <source>
        <dbReference type="ARBA" id="ARBA00022857"/>
    </source>
</evidence>
<dbReference type="Gene3D" id="3.40.50.720">
    <property type="entry name" value="NAD(P)-binding Rossmann-like Domain"/>
    <property type="match status" value="1"/>
</dbReference>
<dbReference type="InterPro" id="IPR008030">
    <property type="entry name" value="NmrA-like"/>
</dbReference>
<gene>
    <name evidence="4" type="ORF">Q9L58_004163</name>
</gene>
<dbReference type="EMBL" id="JBBBZM010000043">
    <property type="protein sequence ID" value="KAL0636806.1"/>
    <property type="molecule type" value="Genomic_DNA"/>
</dbReference>
<sequence length="298" mass="32017">MSTISNIILVGATGNLGPSIVNALQSNPKFNITVLSRKGSTSSYSPPHGIKTITVDYSSHSDLVAAFKGQDAVVSTVGFPGIVGQIKLIDAAIEAGVQRFIPSEFGSDSGHEKLASMVFHKPKNDVRNYLQEKASEGKITWSSVSTGPFFDWGLTSGFIGYNIAEKKATIYDGGSRPFSVTNIADVGAAVAGVLTHPEETKNRIIRIHSAAVKQLDILAIYERLTGSKWEIEHKDTAELEKAANAKLAQGDSSTIYHLIYRGVFGEGYGGEFKDVDNKIVGVKLLNEAEIEEVVKSTL</sequence>
<evidence type="ECO:0000313" key="4">
    <source>
        <dbReference type="EMBL" id="KAL0636806.1"/>
    </source>
</evidence>
<feature type="domain" description="NmrA-like" evidence="3">
    <location>
        <begin position="5"/>
        <end position="233"/>
    </location>
</feature>
<dbReference type="InterPro" id="IPR051609">
    <property type="entry name" value="NmrA/Isoflavone_reductase-like"/>
</dbReference>
<dbReference type="PANTHER" id="PTHR47706">
    <property type="entry name" value="NMRA-LIKE FAMILY PROTEIN"/>
    <property type="match status" value="1"/>
</dbReference>
<keyword evidence="2" id="KW-0560">Oxidoreductase</keyword>
<proteinExistence type="predicted"/>
<name>A0ABR3GMI5_9PEZI</name>
<evidence type="ECO:0000259" key="3">
    <source>
        <dbReference type="Pfam" id="PF05368"/>
    </source>
</evidence>
<comment type="caution">
    <text evidence="4">The sequence shown here is derived from an EMBL/GenBank/DDBJ whole genome shotgun (WGS) entry which is preliminary data.</text>
</comment>